<proteinExistence type="predicted"/>
<dbReference type="EMBL" id="ML143509">
    <property type="protein sequence ID" value="TBU23288.1"/>
    <property type="molecule type" value="Genomic_DNA"/>
</dbReference>
<evidence type="ECO:0000256" key="1">
    <source>
        <dbReference type="SAM" id="MobiDB-lite"/>
    </source>
</evidence>
<reference evidence="2" key="1">
    <citation type="submission" date="2019-01" db="EMBL/GenBank/DDBJ databases">
        <title>Draft genome sequences of three monokaryotic isolates of the white-rot basidiomycete fungus Dichomitus squalens.</title>
        <authorList>
            <consortium name="DOE Joint Genome Institute"/>
            <person name="Lopez S.C."/>
            <person name="Andreopoulos B."/>
            <person name="Pangilinan J."/>
            <person name="Lipzen A."/>
            <person name="Riley R."/>
            <person name="Ahrendt S."/>
            <person name="Ng V."/>
            <person name="Barry K."/>
            <person name="Daum C."/>
            <person name="Grigoriev I.V."/>
            <person name="Hilden K.S."/>
            <person name="Makela M.R."/>
            <person name="de Vries R.P."/>
        </authorList>
    </citation>
    <scope>NUCLEOTIDE SEQUENCE [LARGE SCALE GENOMIC DNA]</scope>
    <source>
        <strain evidence="2">OM18370.1</strain>
    </source>
</reference>
<accession>A0A4Q9MAN0</accession>
<dbReference type="Proteomes" id="UP000292957">
    <property type="component" value="Unassembled WGS sequence"/>
</dbReference>
<organism evidence="2">
    <name type="scientific">Dichomitus squalens</name>
    <dbReference type="NCBI Taxonomy" id="114155"/>
    <lineage>
        <taxon>Eukaryota</taxon>
        <taxon>Fungi</taxon>
        <taxon>Dikarya</taxon>
        <taxon>Basidiomycota</taxon>
        <taxon>Agaricomycotina</taxon>
        <taxon>Agaricomycetes</taxon>
        <taxon>Polyporales</taxon>
        <taxon>Polyporaceae</taxon>
        <taxon>Dichomitus</taxon>
    </lineage>
</organism>
<dbReference type="AlphaFoldDB" id="A0A4Q9MAN0"/>
<feature type="compositionally biased region" description="Polar residues" evidence="1">
    <location>
        <begin position="174"/>
        <end position="184"/>
    </location>
</feature>
<name>A0A4Q9MAN0_9APHY</name>
<feature type="region of interest" description="Disordered" evidence="1">
    <location>
        <begin position="155"/>
        <end position="192"/>
    </location>
</feature>
<protein>
    <submittedName>
        <fullName evidence="2">Uncharacterized protein</fullName>
    </submittedName>
</protein>
<gene>
    <name evidence="2" type="ORF">BD311DRAFT_89545</name>
</gene>
<sequence>MRTAYCPKGLKGVSQQCTPRPPAGLVVQLAQSAERVGLPWIHRTGARCGFEDDPQGTVCDCARFLGLLERLALNCAESLAVGDCWLLIECTRVGRMGVEFALMKDRAQQDDHVTTVGFGCETSSRVLSPDAVARESNTDAEAGCRHSMLRVTSRTQPSQFLHERSRYPRRSGSKGHTQAFSQARGQVRRVTDGRAERRHCECGARCKMHRDQQAREYARMLMALRYDRELGSAGGYLRRSPSVDT</sequence>
<evidence type="ECO:0000313" key="2">
    <source>
        <dbReference type="EMBL" id="TBU23288.1"/>
    </source>
</evidence>